<keyword evidence="5" id="KW-1185">Reference proteome</keyword>
<sequence>MRNLADAIENFIIRQLLEDREDAVLVQRNELADKLSCAPSQISYVLSTRFTPERGFMVESRRGSGGFVRIVRVMPHELQEENCEPTVHDLIEHWAANRLISRREKSLLQYMMEILDADEAKKRAVLETAITKMTERE</sequence>
<evidence type="ECO:0000313" key="6">
    <source>
        <dbReference type="Proteomes" id="UP000484547"/>
    </source>
</evidence>
<dbReference type="Pfam" id="PF05848">
    <property type="entry name" value="CtsR"/>
    <property type="match status" value="1"/>
</dbReference>
<feature type="domain" description="CtsR N-terminal HTH" evidence="1">
    <location>
        <begin position="3"/>
        <end position="73"/>
    </location>
</feature>
<accession>A0A3G9GSF2</accession>
<organism evidence="2">
    <name type="scientific">Phascolarctobacterium faecium</name>
    <dbReference type="NCBI Taxonomy" id="33025"/>
    <lineage>
        <taxon>Bacteria</taxon>
        <taxon>Bacillati</taxon>
        <taxon>Bacillota</taxon>
        <taxon>Negativicutes</taxon>
        <taxon>Acidaminococcales</taxon>
        <taxon>Acidaminococcaceae</taxon>
        <taxon>Phascolarctobacterium</taxon>
    </lineage>
</organism>
<dbReference type="GeneID" id="49406686"/>
<reference evidence="5 6" key="2">
    <citation type="journal article" date="2019" name="Nat. Med.">
        <title>A library of human gut bacterial isolates paired with longitudinal multiomics data enables mechanistic microbiome research.</title>
        <authorList>
            <person name="Poyet M."/>
            <person name="Groussin M."/>
            <person name="Gibbons S.M."/>
            <person name="Avila-Pacheco J."/>
            <person name="Jiang X."/>
            <person name="Kearney S.M."/>
            <person name="Perrotta A.R."/>
            <person name="Berdy B."/>
            <person name="Zhao S."/>
            <person name="Lieberman T.D."/>
            <person name="Swanson P.K."/>
            <person name="Smith M."/>
            <person name="Roesemann S."/>
            <person name="Alexander J.E."/>
            <person name="Rich S.A."/>
            <person name="Livny J."/>
            <person name="Vlamakis H."/>
            <person name="Clish C."/>
            <person name="Bullock K."/>
            <person name="Deik A."/>
            <person name="Scott J."/>
            <person name="Pierce K.A."/>
            <person name="Xavier R.J."/>
            <person name="Alm E.J."/>
        </authorList>
    </citation>
    <scope>NUCLEOTIDE SEQUENCE [LARGE SCALE GENOMIC DNA]</scope>
    <source>
        <strain evidence="3 6">BIOML-A13</strain>
        <strain evidence="4 5">BIOML-A3</strain>
    </source>
</reference>
<dbReference type="Proteomes" id="UP000484547">
    <property type="component" value="Unassembled WGS sequence"/>
</dbReference>
<reference evidence="2" key="1">
    <citation type="submission" date="2012-11" db="EMBL/GenBank/DDBJ databases">
        <title>Dependencies among metagenomic species, viruses, plasmids and units of genetic variation.</title>
        <authorList>
            <person name="Nielsen H.B."/>
            <person name="Almeida M."/>
            <person name="Juncker A.S."/>
            <person name="Rasmussen S."/>
            <person name="Li J."/>
            <person name="Sunagawa S."/>
            <person name="Plichta D."/>
            <person name="Gautier L."/>
            <person name="Le Chatelier E."/>
            <person name="Peletier E."/>
            <person name="Bonde I."/>
            <person name="Nielsen T."/>
            <person name="Manichanh C."/>
            <person name="Arumugam M."/>
            <person name="Batto J."/>
            <person name="Santos M.B.Q.D."/>
            <person name="Blom N."/>
            <person name="Borruel N."/>
            <person name="Burgdorf K.S."/>
            <person name="Boumezbeur F."/>
            <person name="Casellas F."/>
            <person name="Dore J."/>
            <person name="Guarner F."/>
            <person name="Hansen T."/>
            <person name="Hildebrand F."/>
            <person name="Kaas R.S."/>
            <person name="Kennedy S."/>
            <person name="Kristiansen K."/>
            <person name="Kultima J.R."/>
            <person name="Leonard P."/>
            <person name="Levenez F."/>
            <person name="Lund O."/>
            <person name="Moumen B."/>
            <person name="Le Paslier D."/>
            <person name="Pons N."/>
            <person name="Pedersen O."/>
            <person name="Prifti E."/>
            <person name="Qin J."/>
            <person name="Raes J."/>
            <person name="Tap J."/>
            <person name="Tims S."/>
            <person name="Ussery D.W."/>
            <person name="Yamada T."/>
            <person name="MetaHit consortium"/>
            <person name="Renault P."/>
            <person name="Sicheritz-Ponten T."/>
            <person name="Bork P."/>
            <person name="Wang J."/>
            <person name="Brunak S."/>
            <person name="Ehrlich S.D."/>
        </authorList>
    </citation>
    <scope>NUCLEOTIDE SEQUENCE [LARGE SCALE GENOMIC DNA]</scope>
</reference>
<dbReference type="InterPro" id="IPR040465">
    <property type="entry name" value="CtsR_N"/>
</dbReference>
<dbReference type="EMBL" id="CBDS010000029">
    <property type="protein sequence ID" value="CDB45326.1"/>
    <property type="molecule type" value="Genomic_DNA"/>
</dbReference>
<evidence type="ECO:0000313" key="5">
    <source>
        <dbReference type="Proteomes" id="UP000443070"/>
    </source>
</evidence>
<evidence type="ECO:0000313" key="3">
    <source>
        <dbReference type="EMBL" id="MTT74771.1"/>
    </source>
</evidence>
<name>A0A3G9GSF2_9FIRM</name>
<dbReference type="RefSeq" id="WP_021717357.1">
    <property type="nucleotide sequence ID" value="NZ_AP019004.1"/>
</dbReference>
<dbReference type="EMBL" id="WNBM01000001">
    <property type="protein sequence ID" value="MTT74771.1"/>
    <property type="molecule type" value="Genomic_DNA"/>
</dbReference>
<gene>
    <name evidence="2" type="ORF">BN533_00454</name>
    <name evidence="3" type="ORF">GMD11_00610</name>
    <name evidence="4" type="ORF">GMD18_00605</name>
</gene>
<dbReference type="OrthoDB" id="1680813at2"/>
<evidence type="ECO:0000313" key="4">
    <source>
        <dbReference type="EMBL" id="MTU02902.1"/>
    </source>
</evidence>
<evidence type="ECO:0000313" key="2">
    <source>
        <dbReference type="EMBL" id="CDB45326.1"/>
    </source>
</evidence>
<dbReference type="Gene3D" id="3.30.56.130">
    <property type="entry name" value="Transcriptional regulator CtsR, winged HTH domain"/>
    <property type="match status" value="1"/>
</dbReference>
<accession>R6IJ11</accession>
<comment type="caution">
    <text evidence="2">The sequence shown here is derived from an EMBL/GenBank/DDBJ whole genome shotgun (WGS) entry which is preliminary data.</text>
</comment>
<dbReference type="InterPro" id="IPR041902">
    <property type="entry name" value="CtsR_N_sf"/>
</dbReference>
<proteinExistence type="predicted"/>
<dbReference type="AlphaFoldDB" id="A0A3G9GSF2"/>
<dbReference type="EMBL" id="WNBW01000001">
    <property type="protein sequence ID" value="MTU02902.1"/>
    <property type="molecule type" value="Genomic_DNA"/>
</dbReference>
<dbReference type="Proteomes" id="UP000443070">
    <property type="component" value="Unassembled WGS sequence"/>
</dbReference>
<evidence type="ECO:0000259" key="1">
    <source>
        <dbReference type="Pfam" id="PF05848"/>
    </source>
</evidence>
<protein>
    <submittedName>
        <fullName evidence="3">CtsR family transcriptional regulator</fullName>
    </submittedName>
    <submittedName>
        <fullName evidence="2">Firmicute transcriptional repressor of class III stress</fullName>
    </submittedName>
</protein>